<evidence type="ECO:0000313" key="2">
    <source>
        <dbReference type="Proteomes" id="UP001260980"/>
    </source>
</evidence>
<dbReference type="RefSeq" id="WP_315949496.1">
    <property type="nucleotide sequence ID" value="NZ_JAWCUD010000001.1"/>
</dbReference>
<accession>A0ABU3R794</accession>
<keyword evidence="2" id="KW-1185">Reference proteome</keyword>
<evidence type="ECO:0000313" key="1">
    <source>
        <dbReference type="EMBL" id="MDU0200143.1"/>
    </source>
</evidence>
<dbReference type="Gene3D" id="3.30.2120.10">
    <property type="entry name" value="Bacillus phage protein-like"/>
    <property type="match status" value="1"/>
</dbReference>
<protein>
    <submittedName>
        <fullName evidence="1">Uncharacterized protein</fullName>
    </submittedName>
</protein>
<proteinExistence type="predicted"/>
<dbReference type="Proteomes" id="UP001260980">
    <property type="component" value="Unassembled WGS sequence"/>
</dbReference>
<gene>
    <name evidence="1" type="ORF">RQP52_03525</name>
</gene>
<sequence length="109" mass="12173">MNREQILSLNISDLGQKVREVSKLPLFMPARDNASTWSLVENLREAGLQVTINTASESSMAVMNGDANIGDWHVNIGEETVEGREHHRAYATTMPEAVCRAYLLFHFGL</sequence>
<dbReference type="EMBL" id="JAWCUD010000001">
    <property type="protein sequence ID" value="MDU0200143.1"/>
    <property type="molecule type" value="Genomic_DNA"/>
</dbReference>
<organism evidence="1 2">
    <name type="scientific">Paenibacillus violae</name>
    <dbReference type="NCBI Taxonomy" id="3077234"/>
    <lineage>
        <taxon>Bacteria</taxon>
        <taxon>Bacillati</taxon>
        <taxon>Bacillota</taxon>
        <taxon>Bacilli</taxon>
        <taxon>Bacillales</taxon>
        <taxon>Paenibacillaceae</taxon>
        <taxon>Paenibacillus</taxon>
    </lineage>
</organism>
<reference evidence="1 2" key="1">
    <citation type="submission" date="2023-10" db="EMBL/GenBank/DDBJ databases">
        <title>Paenibacillus strain PFR10 Genome sequencing and assembly.</title>
        <authorList>
            <person name="Kim I."/>
        </authorList>
    </citation>
    <scope>NUCLEOTIDE SEQUENCE [LARGE SCALE GENOMIC DNA]</scope>
    <source>
        <strain evidence="1 2">PFR10</strain>
    </source>
</reference>
<dbReference type="InterPro" id="IPR028985">
    <property type="entry name" value="Bacillus_phage_prot-like"/>
</dbReference>
<name>A0ABU3R794_9BACL</name>
<comment type="caution">
    <text evidence="1">The sequence shown here is derived from an EMBL/GenBank/DDBJ whole genome shotgun (WGS) entry which is preliminary data.</text>
</comment>